<name>A0A1R1E4Y2_9BACL</name>
<dbReference type="Gene3D" id="3.20.20.100">
    <property type="entry name" value="NADP-dependent oxidoreductase domain"/>
    <property type="match status" value="1"/>
</dbReference>
<dbReference type="AlphaFoldDB" id="A0A1R1E4Y2"/>
<feature type="domain" description="NADP-dependent oxidoreductase" evidence="2">
    <location>
        <begin position="16"/>
        <end position="307"/>
    </location>
</feature>
<dbReference type="SUPFAM" id="SSF51430">
    <property type="entry name" value="NAD(P)-linked oxidoreductase"/>
    <property type="match status" value="1"/>
</dbReference>
<dbReference type="InterPro" id="IPR036812">
    <property type="entry name" value="NAD(P)_OxRdtase_dom_sf"/>
</dbReference>
<dbReference type="Proteomes" id="UP000187172">
    <property type="component" value="Unassembled WGS sequence"/>
</dbReference>
<protein>
    <submittedName>
        <fullName evidence="3">Aldo/keto reductase</fullName>
    </submittedName>
</protein>
<gene>
    <name evidence="3" type="ORF">BK138_32805</name>
</gene>
<keyword evidence="4" id="KW-1185">Reference proteome</keyword>
<evidence type="ECO:0000313" key="4">
    <source>
        <dbReference type="Proteomes" id="UP000187172"/>
    </source>
</evidence>
<dbReference type="PANTHER" id="PTHR43625">
    <property type="entry name" value="AFLATOXIN B1 ALDEHYDE REDUCTASE"/>
    <property type="match status" value="1"/>
</dbReference>
<dbReference type="GO" id="GO:0005829">
    <property type="term" value="C:cytosol"/>
    <property type="evidence" value="ECO:0007669"/>
    <property type="project" value="UniProtKB-ARBA"/>
</dbReference>
<evidence type="ECO:0000259" key="2">
    <source>
        <dbReference type="Pfam" id="PF00248"/>
    </source>
</evidence>
<comment type="caution">
    <text evidence="3">The sequence shown here is derived from an EMBL/GenBank/DDBJ whole genome shotgun (WGS) entry which is preliminary data.</text>
</comment>
<dbReference type="EMBL" id="MRTP01000020">
    <property type="protein sequence ID" value="OMF46876.1"/>
    <property type="molecule type" value="Genomic_DNA"/>
</dbReference>
<dbReference type="InterPro" id="IPR020471">
    <property type="entry name" value="AKR"/>
</dbReference>
<dbReference type="STRING" id="297318.BK138_32805"/>
<keyword evidence="1" id="KW-0560">Oxidoreductase</keyword>
<dbReference type="CDD" id="cd19076">
    <property type="entry name" value="AKR_AKR13A_13D"/>
    <property type="match status" value="1"/>
</dbReference>
<evidence type="ECO:0000313" key="3">
    <source>
        <dbReference type="EMBL" id="OMF46876.1"/>
    </source>
</evidence>
<dbReference type="PANTHER" id="PTHR43625:SF40">
    <property type="entry name" value="ALDO-KETO REDUCTASE YAKC [NADP(+)]"/>
    <property type="match status" value="1"/>
</dbReference>
<dbReference type="FunFam" id="3.20.20.100:FF:000004">
    <property type="entry name" value="Oxidoreductase, aldo/keto reductase"/>
    <property type="match status" value="1"/>
</dbReference>
<dbReference type="PRINTS" id="PR00069">
    <property type="entry name" value="ALDKETRDTASE"/>
</dbReference>
<dbReference type="Pfam" id="PF00248">
    <property type="entry name" value="Aldo_ket_red"/>
    <property type="match status" value="1"/>
</dbReference>
<dbReference type="InterPro" id="IPR023210">
    <property type="entry name" value="NADP_OxRdtase_dom"/>
</dbReference>
<dbReference type="GO" id="GO:0016491">
    <property type="term" value="F:oxidoreductase activity"/>
    <property type="evidence" value="ECO:0007669"/>
    <property type="project" value="UniProtKB-KW"/>
</dbReference>
<sequence>MKQRTLGNSGLKVSALGLGCMGMSDFYSGRDEEEAIRTIHRAIEVGVTFLDTADMYGVGKNEELIGRAVKGRRSEVILATKFGNVRSEDGRFLGINGSPEYVKAACDASLRRLGIDYIDLYYQHRVDPNTPIEETVGAMAELVSEGKVRYIGLSEAAAATIRRAHAVHPITALQTEYSLWSRDVEDEILPVCRELGIGFVPYSPLGRGFLTGQIQKFEDLADDDYRRFSPRFQGDNFIKNLELVRRVKEIAAEKGVMPSQLALSWLLAQGDDIVPIPGTKRRKYLEENIGAISVELTQEDLVRIDETAPKGAAFGTRYPDMRSVNL</sequence>
<organism evidence="3 4">
    <name type="scientific">Paenibacillus rhizosphaerae</name>
    <dbReference type="NCBI Taxonomy" id="297318"/>
    <lineage>
        <taxon>Bacteria</taxon>
        <taxon>Bacillati</taxon>
        <taxon>Bacillota</taxon>
        <taxon>Bacilli</taxon>
        <taxon>Bacillales</taxon>
        <taxon>Paenibacillaceae</taxon>
        <taxon>Paenibacillus</taxon>
    </lineage>
</organism>
<dbReference type="InterPro" id="IPR050791">
    <property type="entry name" value="Aldo-Keto_reductase"/>
</dbReference>
<proteinExistence type="predicted"/>
<reference evidence="3 4" key="1">
    <citation type="submission" date="2016-11" db="EMBL/GenBank/DDBJ databases">
        <title>Paenibacillus species isolates.</title>
        <authorList>
            <person name="Beno S.M."/>
        </authorList>
    </citation>
    <scope>NUCLEOTIDE SEQUENCE [LARGE SCALE GENOMIC DNA]</scope>
    <source>
        <strain evidence="3 4">FSL R5-0378</strain>
    </source>
</reference>
<evidence type="ECO:0000256" key="1">
    <source>
        <dbReference type="ARBA" id="ARBA00023002"/>
    </source>
</evidence>
<dbReference type="RefSeq" id="WP_076176585.1">
    <property type="nucleotide sequence ID" value="NZ_MRTP01000020.1"/>
</dbReference>
<accession>A0A1R1E4Y2</accession>